<protein>
    <recommendedName>
        <fullName evidence="9">Thiamine-phosphate synthase</fullName>
        <shortName evidence="9">TP synthase</shortName>
        <shortName evidence="9">TPS</shortName>
        <ecNumber evidence="9">2.5.1.3</ecNumber>
    </recommendedName>
    <alternativeName>
        <fullName evidence="9">Thiamine-phosphate pyrophosphorylase</fullName>
        <shortName evidence="9">TMP pyrophosphorylase</shortName>
        <shortName evidence="9">TMP-PPase</shortName>
    </alternativeName>
</protein>
<reference evidence="13" key="1">
    <citation type="submission" date="2020-10" db="EMBL/GenBank/DDBJ databases">
        <title>Microbiome of the Black Sea water column analyzed by genome centric metagenomics.</title>
        <authorList>
            <person name="Cabello-Yeves P.J."/>
            <person name="Callieri C."/>
            <person name="Picazo A."/>
            <person name="Mehrshad M."/>
            <person name="Haro-Moreno J.M."/>
            <person name="Roda-Garcia J."/>
            <person name="Dzembekova N."/>
            <person name="Slabakova V."/>
            <person name="Slabakova N."/>
            <person name="Moncheva S."/>
            <person name="Rodriguez-Valera F."/>
        </authorList>
    </citation>
    <scope>NUCLEOTIDE SEQUENCE</scope>
    <source>
        <strain evidence="13">BS307-5m-G5</strain>
    </source>
</reference>
<dbReference type="CDD" id="cd00564">
    <property type="entry name" value="TMP_TenI"/>
    <property type="match status" value="1"/>
</dbReference>
<evidence type="ECO:0000256" key="8">
    <source>
        <dbReference type="ARBA" id="ARBA00047883"/>
    </source>
</evidence>
<proteinExistence type="inferred from homology"/>
<dbReference type="GO" id="GO:0009228">
    <property type="term" value="P:thiamine biosynthetic process"/>
    <property type="evidence" value="ECO:0007669"/>
    <property type="project" value="UniProtKB-KW"/>
</dbReference>
<evidence type="ECO:0000256" key="6">
    <source>
        <dbReference type="ARBA" id="ARBA00047334"/>
    </source>
</evidence>
<feature type="binding site" evidence="9">
    <location>
        <begin position="148"/>
        <end position="150"/>
    </location>
    <ligand>
        <name>2-[(2R,5Z)-2-carboxy-4-methylthiazol-5(2H)-ylidene]ethyl phosphate</name>
        <dbReference type="ChEBI" id="CHEBI:62899"/>
    </ligand>
</feature>
<feature type="binding site" evidence="9">
    <location>
        <position position="82"/>
    </location>
    <ligand>
        <name>4-amino-2-methyl-5-(diphosphooxymethyl)pyrimidine</name>
        <dbReference type="ChEBI" id="CHEBI:57841"/>
    </ligand>
</feature>
<evidence type="ECO:0000256" key="7">
    <source>
        <dbReference type="ARBA" id="ARBA00047851"/>
    </source>
</evidence>
<comment type="catalytic activity">
    <reaction evidence="6 9 10">
        <text>4-methyl-5-(2-phosphooxyethyl)-thiazole + 4-amino-2-methyl-5-(diphosphooxymethyl)pyrimidine + H(+) = thiamine phosphate + diphosphate</text>
        <dbReference type="Rhea" id="RHEA:22328"/>
        <dbReference type="ChEBI" id="CHEBI:15378"/>
        <dbReference type="ChEBI" id="CHEBI:33019"/>
        <dbReference type="ChEBI" id="CHEBI:37575"/>
        <dbReference type="ChEBI" id="CHEBI:57841"/>
        <dbReference type="ChEBI" id="CHEBI:58296"/>
        <dbReference type="EC" id="2.5.1.3"/>
    </reaction>
</comment>
<comment type="function">
    <text evidence="9">Condenses 4-methyl-5-(beta-hydroxyethyl)thiazole monophosphate (THZ-P) and 2-methyl-4-amino-5-hydroxymethyl pyrimidine pyrophosphate (HMP-PP) to form thiamine monophosphate (TMP).</text>
</comment>
<comment type="caution">
    <text evidence="9">Lacks conserved residue(s) required for the propagation of feature annotation.</text>
</comment>
<organism evidence="13 14">
    <name type="scientific">PS1 clade bacterium</name>
    <dbReference type="NCBI Taxonomy" id="2175152"/>
    <lineage>
        <taxon>Bacteria</taxon>
        <taxon>Pseudomonadati</taxon>
        <taxon>Pseudomonadota</taxon>
        <taxon>Alphaproteobacteria</taxon>
        <taxon>PS1 clade</taxon>
    </lineage>
</organism>
<dbReference type="InterPro" id="IPR034291">
    <property type="entry name" value="TMP_synthase"/>
</dbReference>
<gene>
    <name evidence="9 13" type="primary">thiE</name>
    <name evidence="13" type="ORF">ISQ19_01465</name>
</gene>
<dbReference type="HAMAP" id="MF_00097">
    <property type="entry name" value="TMP_synthase"/>
    <property type="match status" value="1"/>
</dbReference>
<feature type="binding site" evidence="9">
    <location>
        <position position="83"/>
    </location>
    <ligand>
        <name>Mg(2+)</name>
        <dbReference type="ChEBI" id="CHEBI:18420"/>
    </ligand>
</feature>
<sequence length="229" mass="24349">MAKDKKGQPRPRTRLYLITPPQLKAADFAPQLDETLAAGDVASLQLRLKTADNMPANEAEIAAAVAQLMLIAHRHNVAFILNDDPALAAKLGCDGVHVGQDDMSAEDARALIGDNAILGVTCHDSRHLAMEAGEAGADYVAFGAFYETRTKQPKTQATADILTFWQEFVELPCVAIGGITPDNAAPLIEVGADFIAASGSVWQHAEGPAAAVEKFNAVFDSLFDAQHSK</sequence>
<comment type="similarity">
    <text evidence="9 10">Belongs to the thiamine-phosphate synthase family.</text>
</comment>
<keyword evidence="5 9" id="KW-0784">Thiamine biosynthesis</keyword>
<dbReference type="InterPro" id="IPR022998">
    <property type="entry name" value="ThiamineP_synth_TenI"/>
</dbReference>
<dbReference type="Pfam" id="PF02581">
    <property type="entry name" value="TMP-TENI"/>
    <property type="match status" value="1"/>
</dbReference>
<dbReference type="InterPro" id="IPR013785">
    <property type="entry name" value="Aldolase_TIM"/>
</dbReference>
<keyword evidence="2 9" id="KW-0808">Transferase</keyword>
<comment type="cofactor">
    <cofactor evidence="9">
        <name>Mg(2+)</name>
        <dbReference type="ChEBI" id="CHEBI:18420"/>
    </cofactor>
    <text evidence="9">Binds 1 Mg(2+) ion per subunit.</text>
</comment>
<evidence type="ECO:0000259" key="12">
    <source>
        <dbReference type="Pfam" id="PF02581"/>
    </source>
</evidence>
<feature type="binding site" evidence="9">
    <location>
        <position position="102"/>
    </location>
    <ligand>
        <name>Mg(2+)</name>
        <dbReference type="ChEBI" id="CHEBI:18420"/>
    </ligand>
</feature>
<feature type="domain" description="Thiamine phosphate synthase/TenI" evidence="12">
    <location>
        <begin position="15"/>
        <end position="198"/>
    </location>
</feature>
<evidence type="ECO:0000256" key="3">
    <source>
        <dbReference type="ARBA" id="ARBA00022723"/>
    </source>
</evidence>
<comment type="caution">
    <text evidence="13">The sequence shown here is derived from an EMBL/GenBank/DDBJ whole genome shotgun (WGS) entry which is preliminary data.</text>
</comment>
<comment type="pathway">
    <text evidence="1 9 11">Cofactor biosynthesis; thiamine diphosphate biosynthesis; thiamine phosphate from 4-amino-2-methyl-5-diphosphomethylpyrimidine and 4-methyl-5-(2-phosphoethyl)-thiazole: step 1/1.</text>
</comment>
<evidence type="ECO:0000313" key="13">
    <source>
        <dbReference type="EMBL" id="MBL6761348.1"/>
    </source>
</evidence>
<comment type="catalytic activity">
    <reaction evidence="8 9 10">
        <text>2-[(2R,5Z)-2-carboxy-4-methylthiazol-5(2H)-ylidene]ethyl phosphate + 4-amino-2-methyl-5-(diphosphooxymethyl)pyrimidine + 2 H(+) = thiamine phosphate + CO2 + diphosphate</text>
        <dbReference type="Rhea" id="RHEA:47844"/>
        <dbReference type="ChEBI" id="CHEBI:15378"/>
        <dbReference type="ChEBI" id="CHEBI:16526"/>
        <dbReference type="ChEBI" id="CHEBI:33019"/>
        <dbReference type="ChEBI" id="CHEBI:37575"/>
        <dbReference type="ChEBI" id="CHEBI:57841"/>
        <dbReference type="ChEBI" id="CHEBI:62899"/>
        <dbReference type="EC" id="2.5.1.3"/>
    </reaction>
</comment>
<keyword evidence="4 9" id="KW-0460">Magnesium</keyword>
<accession>A0A937HJE9</accession>
<name>A0A937HJE9_9PROT</name>
<dbReference type="GO" id="GO:0005737">
    <property type="term" value="C:cytoplasm"/>
    <property type="evidence" value="ECO:0007669"/>
    <property type="project" value="TreeGrafter"/>
</dbReference>
<comment type="catalytic activity">
    <reaction evidence="7 9 10">
        <text>2-(2-carboxy-4-methylthiazol-5-yl)ethyl phosphate + 4-amino-2-methyl-5-(diphosphooxymethyl)pyrimidine + 2 H(+) = thiamine phosphate + CO2 + diphosphate</text>
        <dbReference type="Rhea" id="RHEA:47848"/>
        <dbReference type="ChEBI" id="CHEBI:15378"/>
        <dbReference type="ChEBI" id="CHEBI:16526"/>
        <dbReference type="ChEBI" id="CHEBI:33019"/>
        <dbReference type="ChEBI" id="CHEBI:37575"/>
        <dbReference type="ChEBI" id="CHEBI:57841"/>
        <dbReference type="ChEBI" id="CHEBI:62890"/>
        <dbReference type="EC" id="2.5.1.3"/>
    </reaction>
</comment>
<dbReference type="NCBIfam" id="TIGR00693">
    <property type="entry name" value="thiE"/>
    <property type="match status" value="1"/>
</dbReference>
<evidence type="ECO:0000256" key="10">
    <source>
        <dbReference type="RuleBase" id="RU003826"/>
    </source>
</evidence>
<evidence type="ECO:0000256" key="9">
    <source>
        <dbReference type="HAMAP-Rule" id="MF_00097"/>
    </source>
</evidence>
<dbReference type="AlphaFoldDB" id="A0A937HJE9"/>
<evidence type="ECO:0000313" key="14">
    <source>
        <dbReference type="Proteomes" id="UP000785783"/>
    </source>
</evidence>
<keyword evidence="3 9" id="KW-0479">Metal-binding</keyword>
<feature type="binding site" evidence="9">
    <location>
        <position position="178"/>
    </location>
    <ligand>
        <name>2-[(2R,5Z)-2-carboxy-4-methylthiazol-5(2H)-ylidene]ethyl phosphate</name>
        <dbReference type="ChEBI" id="CHEBI:62899"/>
    </ligand>
</feature>
<evidence type="ECO:0000256" key="2">
    <source>
        <dbReference type="ARBA" id="ARBA00022679"/>
    </source>
</evidence>
<dbReference type="GO" id="GO:0009229">
    <property type="term" value="P:thiamine diphosphate biosynthetic process"/>
    <property type="evidence" value="ECO:0007669"/>
    <property type="project" value="UniProtKB-UniRule"/>
</dbReference>
<evidence type="ECO:0000256" key="4">
    <source>
        <dbReference type="ARBA" id="ARBA00022842"/>
    </source>
</evidence>
<dbReference type="Gene3D" id="3.20.20.70">
    <property type="entry name" value="Aldolase class I"/>
    <property type="match status" value="1"/>
</dbReference>
<feature type="binding site" evidence="9">
    <location>
        <position position="121"/>
    </location>
    <ligand>
        <name>4-amino-2-methyl-5-(diphosphooxymethyl)pyrimidine</name>
        <dbReference type="ChEBI" id="CHEBI:57841"/>
    </ligand>
</feature>
<dbReference type="EMBL" id="JADHOK010000009">
    <property type="protein sequence ID" value="MBL6761348.1"/>
    <property type="molecule type" value="Genomic_DNA"/>
</dbReference>
<dbReference type="Proteomes" id="UP000785783">
    <property type="component" value="Unassembled WGS sequence"/>
</dbReference>
<dbReference type="GO" id="GO:0004789">
    <property type="term" value="F:thiamine-phosphate diphosphorylase activity"/>
    <property type="evidence" value="ECO:0007669"/>
    <property type="project" value="UniProtKB-UniRule"/>
</dbReference>
<evidence type="ECO:0000256" key="5">
    <source>
        <dbReference type="ARBA" id="ARBA00022977"/>
    </source>
</evidence>
<dbReference type="InterPro" id="IPR036206">
    <property type="entry name" value="ThiamineP_synth_sf"/>
</dbReference>
<dbReference type="EC" id="2.5.1.3" evidence="9"/>
<dbReference type="PANTHER" id="PTHR20857:SF15">
    <property type="entry name" value="THIAMINE-PHOSPHATE SYNTHASE"/>
    <property type="match status" value="1"/>
</dbReference>
<feature type="binding site" evidence="9">
    <location>
        <position position="151"/>
    </location>
    <ligand>
        <name>4-amino-2-methyl-5-(diphosphooxymethyl)pyrimidine</name>
        <dbReference type="ChEBI" id="CHEBI:57841"/>
    </ligand>
</feature>
<dbReference type="GO" id="GO:0000287">
    <property type="term" value="F:magnesium ion binding"/>
    <property type="evidence" value="ECO:0007669"/>
    <property type="project" value="UniProtKB-UniRule"/>
</dbReference>
<feature type="binding site" evidence="9">
    <location>
        <begin position="45"/>
        <end position="49"/>
    </location>
    <ligand>
        <name>4-amino-2-methyl-5-(diphosphooxymethyl)pyrimidine</name>
        <dbReference type="ChEBI" id="CHEBI:57841"/>
    </ligand>
</feature>
<evidence type="ECO:0000256" key="11">
    <source>
        <dbReference type="RuleBase" id="RU004253"/>
    </source>
</evidence>
<dbReference type="SUPFAM" id="SSF51391">
    <property type="entry name" value="Thiamin phosphate synthase"/>
    <property type="match status" value="1"/>
</dbReference>
<evidence type="ECO:0000256" key="1">
    <source>
        <dbReference type="ARBA" id="ARBA00005165"/>
    </source>
</evidence>
<dbReference type="PANTHER" id="PTHR20857">
    <property type="entry name" value="THIAMINE-PHOSPHATE PYROPHOSPHORYLASE"/>
    <property type="match status" value="1"/>
</dbReference>